<evidence type="ECO:0000313" key="3">
    <source>
        <dbReference type="EMBL" id="OAE20821.1"/>
    </source>
</evidence>
<feature type="region of interest" description="Disordered" evidence="1">
    <location>
        <begin position="189"/>
        <end position="214"/>
    </location>
</feature>
<evidence type="ECO:0000256" key="1">
    <source>
        <dbReference type="SAM" id="MobiDB-lite"/>
    </source>
</evidence>
<feature type="region of interest" description="Disordered" evidence="1">
    <location>
        <begin position="25"/>
        <end position="68"/>
    </location>
</feature>
<feature type="transmembrane region" description="Helical" evidence="2">
    <location>
        <begin position="259"/>
        <end position="279"/>
    </location>
</feature>
<evidence type="ECO:0000256" key="2">
    <source>
        <dbReference type="SAM" id="Phobius"/>
    </source>
</evidence>
<name>A0A176VKI6_MARPO</name>
<dbReference type="PANTHER" id="PTHR31963:SF4">
    <property type="entry name" value="GUSTATORY RECEPTOR"/>
    <property type="match status" value="1"/>
</dbReference>
<dbReference type="AlphaFoldDB" id="A0A176VKI6"/>
<comment type="caution">
    <text evidence="3">The sequence shown here is derived from an EMBL/GenBank/DDBJ whole genome shotgun (WGS) entry which is preliminary data.</text>
</comment>
<feature type="transmembrane region" description="Helical" evidence="2">
    <location>
        <begin position="348"/>
        <end position="366"/>
    </location>
</feature>
<keyword evidence="2" id="KW-0812">Transmembrane</keyword>
<organism evidence="3 4">
    <name type="scientific">Marchantia polymorpha subsp. ruderalis</name>
    <dbReference type="NCBI Taxonomy" id="1480154"/>
    <lineage>
        <taxon>Eukaryota</taxon>
        <taxon>Viridiplantae</taxon>
        <taxon>Streptophyta</taxon>
        <taxon>Embryophyta</taxon>
        <taxon>Marchantiophyta</taxon>
        <taxon>Marchantiopsida</taxon>
        <taxon>Marchantiidae</taxon>
        <taxon>Marchantiales</taxon>
        <taxon>Marchantiaceae</taxon>
        <taxon>Marchantia</taxon>
    </lineage>
</organism>
<proteinExistence type="predicted"/>
<accession>A0A176VKI6</accession>
<feature type="compositionally biased region" description="Basic residues" evidence="1">
    <location>
        <begin position="198"/>
        <end position="213"/>
    </location>
</feature>
<feature type="transmembrane region" description="Helical" evidence="2">
    <location>
        <begin position="492"/>
        <end position="514"/>
    </location>
</feature>
<keyword evidence="2" id="KW-1133">Transmembrane helix</keyword>
<dbReference type="Pfam" id="PF12056">
    <property type="entry name" value="DUF3537"/>
    <property type="match status" value="1"/>
</dbReference>
<gene>
    <name evidence="3" type="ORF">AXG93_1748s1270</name>
</gene>
<dbReference type="PANTHER" id="PTHR31963">
    <property type="entry name" value="RAS GUANINE NUCLEOTIDE EXCHANGE FACTOR K"/>
    <property type="match status" value="1"/>
</dbReference>
<protein>
    <submittedName>
        <fullName evidence="3">Uncharacterized protein</fullName>
    </submittedName>
</protein>
<keyword evidence="2" id="KW-0472">Membrane</keyword>
<reference evidence="3" key="1">
    <citation type="submission" date="2016-03" db="EMBL/GenBank/DDBJ databases">
        <title>Mechanisms controlling the formation of the plant cell surface in tip-growing cells are functionally conserved among land plants.</title>
        <authorList>
            <person name="Honkanen S."/>
            <person name="Jones V.A."/>
            <person name="Morieri G."/>
            <person name="Champion C."/>
            <person name="Hetherington A.J."/>
            <person name="Kelly S."/>
            <person name="Saint-Marcoux D."/>
            <person name="Proust H."/>
            <person name="Prescott H."/>
            <person name="Dolan L."/>
        </authorList>
    </citation>
    <scope>NUCLEOTIDE SEQUENCE [LARGE SCALE GENOMIC DNA]</scope>
    <source>
        <tissue evidence="3">Whole gametophyte</tissue>
    </source>
</reference>
<feature type="transmembrane region" description="Helical" evidence="2">
    <location>
        <begin position="458"/>
        <end position="480"/>
    </location>
</feature>
<feature type="region of interest" description="Disordered" evidence="1">
    <location>
        <begin position="98"/>
        <end position="135"/>
    </location>
</feature>
<dbReference type="Proteomes" id="UP000077202">
    <property type="component" value="Unassembled WGS sequence"/>
</dbReference>
<dbReference type="EMBL" id="LVLJ01003584">
    <property type="protein sequence ID" value="OAE20821.1"/>
    <property type="molecule type" value="Genomic_DNA"/>
</dbReference>
<evidence type="ECO:0000313" key="4">
    <source>
        <dbReference type="Proteomes" id="UP000077202"/>
    </source>
</evidence>
<dbReference type="InterPro" id="IPR021924">
    <property type="entry name" value="DUF3537"/>
</dbReference>
<sequence length="724" mass="82036">MGSLADPLLPKDENRENWKEADTAQEALRGFSVPDLSTVAHHGYREPEPSAGSAPARLQGHGVSGSPSVPDLTVYHGNNMYGSPSVPDLRVVLQRERRIARSSRPSTASGFREHRPSGHQHRNKYPGSPRPDNRLQDLTKALENHELTRAIVNHESSLPESTLPDPTLPVNNEKLKVLDHTRHSKNHETAIPIAPRPSQHHSAHRPPLPRKTRLGSLPKILKARRVYRRLLSHPGDELQRFRASLLFLGLDQSTSTRMAFSWLFFLLFTLVVPAVNAFFVSCQKCDDDHSHPFQLLVDYSESALAAVSFLCLSSILRKFGLRKVLLLDKVCDDSMDVRNNYETELQNAFKLLAWILLPCIIVELIHKGWWYLYVSVELPFLAKDPILNVFLCIGSIVAWLYKSMVFLFVCVLFRLMCSLQIFRLQGYIKLLEETTDVGVILQEHMRIRDQLSTISHRFRVFVVLSMLTITLSQLYSLFVISDAQNNINFFRAGDLVVCSIVQLSGFVICLHGAAKITHRAQKIMSIVTQWHAVVTCSPNAMLVSTMDLNASSRSLGPAHPLLYNEATGDLEASINVTTRPPVQPTHDSEEYHKRQALVNYLQFSNAGISLYGFSLDRSFLYAAFGIQLFHHLFSRAIFTNMFDKCTSQVERNHYLVRKEFVEKSKRVRKDGDLSWSKLLGIKLIQELHRCLMVDMKKLLESLLGRLNVEYDATLKGIKDDSGTE</sequence>
<keyword evidence="4" id="KW-1185">Reference proteome</keyword>
<feature type="transmembrane region" description="Helical" evidence="2">
    <location>
        <begin position="386"/>
        <end position="413"/>
    </location>
</feature>